<evidence type="ECO:0000256" key="14">
    <source>
        <dbReference type="ARBA" id="ARBA00023018"/>
    </source>
</evidence>
<accession>A0A8C7MEE8</accession>
<evidence type="ECO:0000256" key="10">
    <source>
        <dbReference type="ARBA" id="ARBA00022490"/>
    </source>
</evidence>
<dbReference type="EC" id="3.1.3.66" evidence="8"/>
<dbReference type="GeneTree" id="ENSGT00940000157360"/>
<dbReference type="GO" id="GO:0044281">
    <property type="term" value="P:small molecule metabolic process"/>
    <property type="evidence" value="ECO:0007669"/>
    <property type="project" value="UniProtKB-ARBA"/>
</dbReference>
<evidence type="ECO:0000256" key="24">
    <source>
        <dbReference type="ARBA" id="ARBA00082036"/>
    </source>
</evidence>
<keyword evidence="13" id="KW-0378">Hydrolase</keyword>
<evidence type="ECO:0000256" key="15">
    <source>
        <dbReference type="ARBA" id="ARBA00023098"/>
    </source>
</evidence>
<evidence type="ECO:0000256" key="17">
    <source>
        <dbReference type="ARBA" id="ARBA00023242"/>
    </source>
</evidence>
<proteinExistence type="inferred from homology"/>
<dbReference type="Gene3D" id="2.60.40.150">
    <property type="entry name" value="C2 domain"/>
    <property type="match status" value="1"/>
</dbReference>
<dbReference type="Pfam" id="PF00168">
    <property type="entry name" value="C2"/>
    <property type="match status" value="1"/>
</dbReference>
<protein>
    <recommendedName>
        <fullName evidence="22">Inositol polyphosphate-4-phosphatase type I A</fullName>
        <ecNumber evidence="8">3.1.3.66</ecNumber>
    </recommendedName>
    <alternativeName>
        <fullName evidence="24">Inositol polyphosphate 4-phosphatase type I</fullName>
    </alternativeName>
    <alternativeName>
        <fullName evidence="23">Type I inositol 3,4-bisphosphate 4-phosphatase</fullName>
    </alternativeName>
</protein>
<evidence type="ECO:0000256" key="22">
    <source>
        <dbReference type="ARBA" id="ARBA00074640"/>
    </source>
</evidence>
<evidence type="ECO:0000256" key="20">
    <source>
        <dbReference type="ARBA" id="ARBA00051892"/>
    </source>
</evidence>
<evidence type="ECO:0000313" key="27">
    <source>
        <dbReference type="Ensembl" id="ENSOKIP00005047669.1"/>
    </source>
</evidence>
<dbReference type="FunFam" id="2.60.40.150:FF:000038">
    <property type="entry name" value="Type I inositol 3,4-bisphosphate 4-phosphatase"/>
    <property type="match status" value="1"/>
</dbReference>
<evidence type="ECO:0000256" key="2">
    <source>
        <dbReference type="ARBA" id="ARBA00004146"/>
    </source>
</evidence>
<evidence type="ECO:0000256" key="7">
    <source>
        <dbReference type="ARBA" id="ARBA00006306"/>
    </source>
</evidence>
<dbReference type="PROSITE" id="PS50004">
    <property type="entry name" value="C2"/>
    <property type="match status" value="1"/>
</dbReference>
<evidence type="ECO:0000256" key="5">
    <source>
        <dbReference type="ARBA" id="ARBA00004565"/>
    </source>
</evidence>
<organism evidence="27 28">
    <name type="scientific">Oncorhynchus kisutch</name>
    <name type="common">Coho salmon</name>
    <name type="synonym">Salmo kisutch</name>
    <dbReference type="NCBI Taxonomy" id="8019"/>
    <lineage>
        <taxon>Eukaryota</taxon>
        <taxon>Metazoa</taxon>
        <taxon>Chordata</taxon>
        <taxon>Craniata</taxon>
        <taxon>Vertebrata</taxon>
        <taxon>Euteleostomi</taxon>
        <taxon>Actinopterygii</taxon>
        <taxon>Neopterygii</taxon>
        <taxon>Teleostei</taxon>
        <taxon>Protacanthopterygii</taxon>
        <taxon>Salmoniformes</taxon>
        <taxon>Salmonidae</taxon>
        <taxon>Salmoninae</taxon>
        <taxon>Oncorhynchus</taxon>
    </lineage>
</organism>
<keyword evidence="14" id="KW-0770">Synapse</keyword>
<dbReference type="InterPro" id="IPR035892">
    <property type="entry name" value="C2_domain_sf"/>
</dbReference>
<dbReference type="PANTHER" id="PTHR12187">
    <property type="entry name" value="AGAP000124-PA"/>
    <property type="match status" value="1"/>
</dbReference>
<dbReference type="GO" id="GO:0005886">
    <property type="term" value="C:plasma membrane"/>
    <property type="evidence" value="ECO:0007669"/>
    <property type="project" value="UniProtKB-SubCell"/>
</dbReference>
<feature type="domain" description="C2" evidence="26">
    <location>
        <begin position="9"/>
        <end position="140"/>
    </location>
</feature>
<dbReference type="UniPathway" id="UPA00944"/>
<comment type="catalytic activity">
    <reaction evidence="19">
        <text>1D-myo-inositol 3,4-bisphosphate + H2O = 1D-myo-inositol 3-phosphate + phosphate</text>
        <dbReference type="Rhea" id="RHEA:43388"/>
        <dbReference type="ChEBI" id="CHEBI:15377"/>
        <dbReference type="ChEBI" id="CHEBI:43474"/>
        <dbReference type="ChEBI" id="CHEBI:58401"/>
        <dbReference type="ChEBI" id="CHEBI:83241"/>
    </reaction>
    <physiologicalReaction direction="left-to-right" evidence="19">
        <dbReference type="Rhea" id="RHEA:43389"/>
    </physiologicalReaction>
</comment>
<evidence type="ECO:0000256" key="23">
    <source>
        <dbReference type="ARBA" id="ARBA00080875"/>
    </source>
</evidence>
<dbReference type="PANTHER" id="PTHR12187:SF12">
    <property type="entry name" value="PHOSPHATIDYLINOSITOL-3,4-BISPHOSPHATE 4-PHOSPHATASE"/>
    <property type="match status" value="1"/>
</dbReference>
<dbReference type="GO" id="GO:0031901">
    <property type="term" value="C:early endosome membrane"/>
    <property type="evidence" value="ECO:0007669"/>
    <property type="project" value="UniProtKB-SubCell"/>
</dbReference>
<keyword evidence="9" id="KW-1003">Cell membrane</keyword>
<keyword evidence="12" id="KW-0967">Endosome</keyword>
<evidence type="ECO:0000256" key="19">
    <source>
        <dbReference type="ARBA" id="ARBA00051770"/>
    </source>
</evidence>
<evidence type="ECO:0000256" key="21">
    <source>
        <dbReference type="ARBA" id="ARBA00065112"/>
    </source>
</evidence>
<dbReference type="SUPFAM" id="SSF49562">
    <property type="entry name" value="C2 domain (Calcium/lipid-binding domain, CaLB)"/>
    <property type="match status" value="1"/>
</dbReference>
<reference evidence="27" key="1">
    <citation type="submission" date="2025-08" db="UniProtKB">
        <authorList>
            <consortium name="Ensembl"/>
        </authorList>
    </citation>
    <scope>IDENTIFICATION</scope>
</reference>
<comment type="catalytic activity">
    <reaction evidence="20">
        <text>1D-myo-inositol 1,3,4-trisphosphate + H2O = 1D-myo-inositol 1,3-bisphosphate + phosphate</text>
        <dbReference type="Rhea" id="RHEA:43392"/>
        <dbReference type="ChEBI" id="CHEBI:15377"/>
        <dbReference type="ChEBI" id="CHEBI:43474"/>
        <dbReference type="ChEBI" id="CHEBI:58414"/>
        <dbReference type="ChEBI" id="CHEBI:83242"/>
    </reaction>
    <physiologicalReaction direction="left-to-right" evidence="20">
        <dbReference type="Rhea" id="RHEA:43393"/>
    </physiologicalReaction>
</comment>
<dbReference type="GO" id="GO:0005634">
    <property type="term" value="C:nucleus"/>
    <property type="evidence" value="ECO:0007669"/>
    <property type="project" value="UniProtKB-SubCell"/>
</dbReference>
<evidence type="ECO:0000256" key="4">
    <source>
        <dbReference type="ARBA" id="ARBA00004496"/>
    </source>
</evidence>
<evidence type="ECO:0000256" key="25">
    <source>
        <dbReference type="SAM" id="MobiDB-lite"/>
    </source>
</evidence>
<sequence length="914" mass="103284">SFRLFSLLPHGKRYRNAKARIEMTDFSFNVHFPVVPPACSELITPALDRKPTSFVAVSCTTPPQAFWTKHAQTEIIEGTSNPIYLSSIAFFQDSLITQQTQVKLSVYDVKDRSQGTMYLLGSAMFPVKELLQDKHHRLHLTLRSAENERMGNITIIAWQIEERREQRAPVARQDTINGRMVLPVDDSLTESVNIRAKSASLCKDTLLKAVFGGTMSRMYRFPTTDGNHLRILEQMAETVLSLHIPRQFVKLLLEEDAVRVCELEELGELSPCWENLRREIIAQYQTIILTYQETIGDLHEYKGPSFKSSTLKAEKKLEFIPTNLHVQRMRVQGESDRTYDVVTIGAPAAHHQGFKHCGLRKLIHKFEEARKHSAGSGSKLVTYLPQDVVRAKELIGQINTLKTQVCYYTERLSRAAKERSANALERTLAILSEKTRQLVTVCDSKLLSSAILALSAARPECISQKGTPSPSSLTPSPSPSRSPSREGGRDKRSSLQADWHEENWEKVWLNVDKSLDCVIQRVDRLLAKDRMQSDSSSEDVFLDVQQQTNIYCITSLLSLPGEWSEALYPLLTTLSECVSLMSDKAKKSMVFLLMQDSAPTIAMNLTLQYRRDVVFCQTLSALICGFIIKLRNCLHDDGFLRQLHIIGLLVQYEGLLSTYGEELAMLEDMSVGVMDLRNVTFKVTQATSVFGPDMLPVITGNRDGFNVRVPLPAAMFDALPREIQNGMLLRVQPVLFNVGINEQQTLAEKFGDTSLQEVINMENMARLSSYYDQFKEVLPEDCLPCIRSQTSLPELLKLLSQNINARKSKNVEILWQAAEACRRLNGVRFTSCKSAKDRTAMSLTLEQCLILQQEHGLAPQVFSQALDCMRSEGCRRENTMKNVGCRKYAFNSLQLKAFPKQYRPPEGTYGKVET</sequence>
<name>A0A8C7MEE8_ONCKI</name>
<evidence type="ECO:0000256" key="1">
    <source>
        <dbReference type="ARBA" id="ARBA00004123"/>
    </source>
</evidence>
<comment type="subcellular location">
    <subcellularLocation>
        <location evidence="3">Cell membrane</location>
    </subcellularLocation>
    <subcellularLocation>
        <location evidence="4">Cytoplasm</location>
    </subcellularLocation>
    <subcellularLocation>
        <location evidence="2">Early endosome membrane</location>
    </subcellularLocation>
    <subcellularLocation>
        <location evidence="1">Nucleus</location>
    </subcellularLocation>
    <subcellularLocation>
        <location evidence="18">Postsynaptic density</location>
    </subcellularLocation>
    <subcellularLocation>
        <location evidence="5">Recycling endosome membrane</location>
    </subcellularLocation>
</comment>
<comment type="pathway">
    <text evidence="6">Signal transduction; phosphatidylinositol signaling pathway.</text>
</comment>
<evidence type="ECO:0000256" key="18">
    <source>
        <dbReference type="ARBA" id="ARBA00034105"/>
    </source>
</evidence>
<dbReference type="InterPro" id="IPR039034">
    <property type="entry name" value="INPP4"/>
</dbReference>
<gene>
    <name evidence="27" type="primary">INPP4A</name>
    <name evidence="27" type="synonym">LOC109871185</name>
</gene>
<dbReference type="GO" id="GO:0016316">
    <property type="term" value="F:phosphatidylinositol-3,4-bisphosphate 4-phosphatase activity"/>
    <property type="evidence" value="ECO:0007669"/>
    <property type="project" value="UniProtKB-EC"/>
</dbReference>
<feature type="compositionally biased region" description="Basic and acidic residues" evidence="25">
    <location>
        <begin position="483"/>
        <end position="495"/>
    </location>
</feature>
<keyword evidence="11" id="KW-0597">Phosphoprotein</keyword>
<evidence type="ECO:0000256" key="12">
    <source>
        <dbReference type="ARBA" id="ARBA00022753"/>
    </source>
</evidence>
<keyword evidence="28" id="KW-1185">Reference proteome</keyword>
<evidence type="ECO:0000259" key="26">
    <source>
        <dbReference type="PROSITE" id="PS50004"/>
    </source>
</evidence>
<evidence type="ECO:0000256" key="11">
    <source>
        <dbReference type="ARBA" id="ARBA00022553"/>
    </source>
</evidence>
<feature type="region of interest" description="Disordered" evidence="25">
    <location>
        <begin position="463"/>
        <end position="495"/>
    </location>
</feature>
<comment type="subunit">
    <text evidence="21">Interacts with INPP5F.</text>
</comment>
<keyword evidence="10" id="KW-0963">Cytoplasm</keyword>
<evidence type="ECO:0000313" key="28">
    <source>
        <dbReference type="Proteomes" id="UP000694557"/>
    </source>
</evidence>
<feature type="compositionally biased region" description="Low complexity" evidence="25">
    <location>
        <begin position="467"/>
        <end position="482"/>
    </location>
</feature>
<evidence type="ECO:0000256" key="3">
    <source>
        <dbReference type="ARBA" id="ARBA00004236"/>
    </source>
</evidence>
<keyword evidence="17" id="KW-0539">Nucleus</keyword>
<dbReference type="Proteomes" id="UP000694557">
    <property type="component" value="Unassembled WGS sequence"/>
</dbReference>
<dbReference type="Ensembl" id="ENSOKIT00005050260.1">
    <property type="protein sequence ID" value="ENSOKIP00005047669.1"/>
    <property type="gene ID" value="ENSOKIG00005013996.1"/>
</dbReference>
<dbReference type="GO" id="GO:0055038">
    <property type="term" value="C:recycling endosome membrane"/>
    <property type="evidence" value="ECO:0007669"/>
    <property type="project" value="UniProtKB-SubCell"/>
</dbReference>
<comment type="similarity">
    <text evidence="7">Belongs to the inositol 3,4-bisphosphate 4-phosphatase family.</text>
</comment>
<dbReference type="GO" id="GO:0014069">
    <property type="term" value="C:postsynaptic density"/>
    <property type="evidence" value="ECO:0007669"/>
    <property type="project" value="UniProtKB-SubCell"/>
</dbReference>
<dbReference type="AlphaFoldDB" id="A0A8C7MEE8"/>
<keyword evidence="16" id="KW-0472">Membrane</keyword>
<reference evidence="27" key="2">
    <citation type="submission" date="2025-09" db="UniProtKB">
        <authorList>
            <consortium name="Ensembl"/>
        </authorList>
    </citation>
    <scope>IDENTIFICATION</scope>
</reference>
<keyword evidence="15" id="KW-0443">Lipid metabolism</keyword>
<evidence type="ECO:0000256" key="9">
    <source>
        <dbReference type="ARBA" id="ARBA00022475"/>
    </source>
</evidence>
<evidence type="ECO:0000256" key="8">
    <source>
        <dbReference type="ARBA" id="ARBA00013037"/>
    </source>
</evidence>
<evidence type="ECO:0000256" key="6">
    <source>
        <dbReference type="ARBA" id="ARBA00004847"/>
    </source>
</evidence>
<evidence type="ECO:0000256" key="16">
    <source>
        <dbReference type="ARBA" id="ARBA00023136"/>
    </source>
</evidence>
<evidence type="ECO:0000256" key="13">
    <source>
        <dbReference type="ARBA" id="ARBA00022801"/>
    </source>
</evidence>
<dbReference type="InterPro" id="IPR000008">
    <property type="entry name" value="C2_dom"/>
</dbReference>